<dbReference type="EMBL" id="CAQQ02145998">
    <property type="status" value="NOT_ANNOTATED_CDS"/>
    <property type="molecule type" value="Genomic_DNA"/>
</dbReference>
<reference evidence="3" key="1">
    <citation type="submission" date="2013-02" db="EMBL/GenBank/DDBJ databases">
        <authorList>
            <person name="Hughes D."/>
        </authorList>
    </citation>
    <scope>NUCLEOTIDE SEQUENCE</scope>
    <source>
        <strain>Durham</strain>
        <strain evidence="3">NC isolate 2 -- Noor lab</strain>
    </source>
</reference>
<feature type="compositionally biased region" description="Basic and acidic residues" evidence="1">
    <location>
        <begin position="118"/>
        <end position="134"/>
    </location>
</feature>
<sequence>TEAIEQSDIKSENEEQVNEAENKDNNANNEPISSDNSESISNPEKAVSNIEAPKETKKEENGLQTKNYEDDSVIVTDQSFSSTNTGTIEQSLIKPENDEQSDSNVSEDAETVGKGLKIMKEGDKIIESEIKTENTENQGNTDESKIMSNPVEQSEVNTFEKKYSNDNSESISNPVETVKMSENCTTGLEVDSNKDIEAVSADLGSNLENPESMINMDKVPSDCDTSGKLETENTSQKEDEPEIMESRTTNSESITKIEHSPDKNIPKADINKIEIDSIQDNIEVSADLRINPDPETNPENPESKENVDHVILESDVIGKAETENTSLKSVEAEVTESKASDSESITNLENSSDTNVTNDNTITGSLQEVKKDEIDNVPEIKEVRDKQS</sequence>
<keyword evidence="3" id="KW-1185">Reference proteome</keyword>
<protein>
    <submittedName>
        <fullName evidence="2">Uncharacterized protein</fullName>
    </submittedName>
</protein>
<feature type="compositionally biased region" description="Polar residues" evidence="1">
    <location>
        <begin position="31"/>
        <end position="42"/>
    </location>
</feature>
<feature type="region of interest" description="Disordered" evidence="1">
    <location>
        <begin position="284"/>
        <end position="388"/>
    </location>
</feature>
<organism evidence="2 3">
    <name type="scientific">Megaselia scalaris</name>
    <name type="common">Humpbacked fly</name>
    <name type="synonym">Phora scalaris</name>
    <dbReference type="NCBI Taxonomy" id="36166"/>
    <lineage>
        <taxon>Eukaryota</taxon>
        <taxon>Metazoa</taxon>
        <taxon>Ecdysozoa</taxon>
        <taxon>Arthropoda</taxon>
        <taxon>Hexapoda</taxon>
        <taxon>Insecta</taxon>
        <taxon>Pterygota</taxon>
        <taxon>Neoptera</taxon>
        <taxon>Endopterygota</taxon>
        <taxon>Diptera</taxon>
        <taxon>Brachycera</taxon>
        <taxon>Muscomorpha</taxon>
        <taxon>Platypezoidea</taxon>
        <taxon>Phoridae</taxon>
        <taxon>Megaseliini</taxon>
        <taxon>Megaselia</taxon>
    </lineage>
</organism>
<feature type="compositionally biased region" description="Polar residues" evidence="1">
    <location>
        <begin position="75"/>
        <end position="90"/>
    </location>
</feature>
<feature type="compositionally biased region" description="Basic and acidic residues" evidence="1">
    <location>
        <begin position="368"/>
        <end position="388"/>
    </location>
</feature>
<feature type="region of interest" description="Disordered" evidence="1">
    <location>
        <begin position="1"/>
        <end position="152"/>
    </location>
</feature>
<proteinExistence type="predicted"/>
<feature type="compositionally biased region" description="Basic and acidic residues" evidence="1">
    <location>
        <begin position="219"/>
        <end position="238"/>
    </location>
</feature>
<feature type="compositionally biased region" description="Polar residues" evidence="1">
    <location>
        <begin position="135"/>
        <end position="152"/>
    </location>
</feature>
<feature type="compositionally biased region" description="Acidic residues" evidence="1">
    <location>
        <begin position="98"/>
        <end position="110"/>
    </location>
</feature>
<feature type="compositionally biased region" description="Basic and acidic residues" evidence="1">
    <location>
        <begin position="255"/>
        <end position="271"/>
    </location>
</feature>
<reference evidence="2" key="2">
    <citation type="submission" date="2015-06" db="UniProtKB">
        <authorList>
            <consortium name="EnsemblMetazoa"/>
        </authorList>
    </citation>
    <scope>IDENTIFICATION</scope>
</reference>
<evidence type="ECO:0000313" key="2">
    <source>
        <dbReference type="EnsemblMetazoa" id="MESCA010059-PA"/>
    </source>
</evidence>
<feature type="compositionally biased region" description="Low complexity" evidence="1">
    <location>
        <begin position="350"/>
        <end position="363"/>
    </location>
</feature>
<feature type="compositionally biased region" description="Basic and acidic residues" evidence="1">
    <location>
        <begin position="301"/>
        <end position="322"/>
    </location>
</feature>
<name>T1H1J6_MEGSC</name>
<accession>T1H1J6</accession>
<feature type="region of interest" description="Disordered" evidence="1">
    <location>
        <begin position="205"/>
        <end position="271"/>
    </location>
</feature>
<evidence type="ECO:0000313" key="3">
    <source>
        <dbReference type="Proteomes" id="UP000015102"/>
    </source>
</evidence>
<feature type="compositionally biased region" description="Basic and acidic residues" evidence="1">
    <location>
        <begin position="52"/>
        <end position="61"/>
    </location>
</feature>
<dbReference type="Proteomes" id="UP000015102">
    <property type="component" value="Unassembled WGS sequence"/>
</dbReference>
<dbReference type="EnsemblMetazoa" id="MESCA010059-RA">
    <property type="protein sequence ID" value="MESCA010059-PA"/>
    <property type="gene ID" value="MESCA010059"/>
</dbReference>
<dbReference type="HOGENOM" id="CLU_712875_0_0_1"/>
<feature type="compositionally biased region" description="Low complexity" evidence="1">
    <location>
        <begin position="291"/>
        <end position="300"/>
    </location>
</feature>
<evidence type="ECO:0000256" key="1">
    <source>
        <dbReference type="SAM" id="MobiDB-lite"/>
    </source>
</evidence>
<dbReference type="AlphaFoldDB" id="T1H1J6"/>